<organism evidence="1 2">
    <name type="scientific">Pneumocystis oryctolagi</name>
    <dbReference type="NCBI Taxonomy" id="42067"/>
    <lineage>
        <taxon>Eukaryota</taxon>
        <taxon>Fungi</taxon>
        <taxon>Dikarya</taxon>
        <taxon>Ascomycota</taxon>
        <taxon>Taphrinomycotina</taxon>
        <taxon>Pneumocystomycetes</taxon>
        <taxon>Pneumocystaceae</taxon>
        <taxon>Pneumocystis</taxon>
    </lineage>
</organism>
<reference evidence="1 2" key="1">
    <citation type="journal article" date="2021" name="Commun. Biol.">
        <title>Genomic insights into the host specific adaptation of the Pneumocystis genus.</title>
        <authorList>
            <person name="Cisse O.H."/>
            <person name="Ma L."/>
            <person name="Dekker J.P."/>
            <person name="Khil P.P."/>
            <person name="Youn J.-H."/>
            <person name="Brenchley J.M."/>
            <person name="Blair R."/>
            <person name="Pahar B."/>
            <person name="Chabe M."/>
            <person name="Van Rompay K.K.A."/>
            <person name="Keesler R."/>
            <person name="Sukura A."/>
            <person name="Hirsch V."/>
            <person name="Kutty G."/>
            <person name="Liu Y."/>
            <person name="Peng L."/>
            <person name="Chen J."/>
            <person name="Song J."/>
            <person name="Weissenbacher-Lang C."/>
            <person name="Xu J."/>
            <person name="Upham N.S."/>
            <person name="Stajich J.E."/>
            <person name="Cuomo C.A."/>
            <person name="Cushion M.T."/>
            <person name="Kovacs J.A."/>
        </authorList>
    </citation>
    <scope>NUCLEOTIDE SEQUENCE [LARGE SCALE GENOMIC DNA]</scope>
    <source>
        <strain evidence="1 2">RABM</strain>
    </source>
</reference>
<evidence type="ECO:0000313" key="2">
    <source>
        <dbReference type="Proteomes" id="UP000768646"/>
    </source>
</evidence>
<comment type="caution">
    <text evidence="1">The sequence shown here is derived from an EMBL/GenBank/DDBJ whole genome shotgun (WGS) entry which is preliminary data.</text>
</comment>
<accession>A0ACB7C943</accession>
<keyword evidence="2" id="KW-1185">Reference proteome</keyword>
<protein>
    <submittedName>
        <fullName evidence="1">Uncharacterized protein</fullName>
    </submittedName>
</protein>
<evidence type="ECO:0000313" key="1">
    <source>
        <dbReference type="EMBL" id="KAG4304201.1"/>
    </source>
</evidence>
<gene>
    <name evidence="1" type="ORF">PORY_002382</name>
</gene>
<dbReference type="Proteomes" id="UP000768646">
    <property type="component" value="Unassembled WGS sequence"/>
</dbReference>
<sequence length="468" mass="54738">MKITWIFILLVPFFKNIISKKIEKTNNQNSWKNLNINRVIDLSKSYVKETTTIIIQNIGDSPLDEYFWVISNNITDKISYIEVKEENEQILLLDLIPLKKSPFNDIKLYTIKLSKPVLPNNFITIEINMAIVNILKPLPPVFSQSQNQYLIWEGFKYSLSFYSTDKQKTHIKIDNKDILSHSQYNENNSINPIWSKPYLIYSFHNIVKPFSKDVIFVHYKYNEPITVIKQLEREIEVSHWGNNIAVKNTYSITNAGVKLKEKFSRIKWNQQLYYNTFHAVISSLKINLKAGTRDTYHVDEIGIVSTSEFVSNPKNTHIIIKPRYPVFGGWNYSCTVGWNLDLNRFLKKKNSRIYILKIPFIEGPMNAYYENVSVNIILPEGSRILNVISRIPISESRTSIHKTYMDVVGRTSIKLFSKNIIDTVSSEYIFILYDYPIFENFRKPLTVSITISLLFLISSFLKKFQINF</sequence>
<proteinExistence type="predicted"/>
<dbReference type="EMBL" id="JABTEG010000010">
    <property type="protein sequence ID" value="KAG4304201.1"/>
    <property type="molecule type" value="Genomic_DNA"/>
</dbReference>
<name>A0ACB7C943_9ASCO</name>